<evidence type="ECO:0000256" key="3">
    <source>
        <dbReference type="SAM" id="SignalP"/>
    </source>
</evidence>
<gene>
    <name evidence="4" type="ORF">MIND_00295400</name>
</gene>
<organism evidence="4 5">
    <name type="scientific">Mycena indigotica</name>
    <dbReference type="NCBI Taxonomy" id="2126181"/>
    <lineage>
        <taxon>Eukaryota</taxon>
        <taxon>Fungi</taxon>
        <taxon>Dikarya</taxon>
        <taxon>Basidiomycota</taxon>
        <taxon>Agaricomycotina</taxon>
        <taxon>Agaricomycetes</taxon>
        <taxon>Agaricomycetidae</taxon>
        <taxon>Agaricales</taxon>
        <taxon>Marasmiineae</taxon>
        <taxon>Mycenaceae</taxon>
        <taxon>Mycena</taxon>
    </lineage>
</organism>
<feature type="compositionally biased region" description="Low complexity" evidence="1">
    <location>
        <begin position="138"/>
        <end position="156"/>
    </location>
</feature>
<keyword evidence="5" id="KW-1185">Reference proteome</keyword>
<name>A0A8H6T2W2_9AGAR</name>
<feature type="chain" id="PRO_5034323671" evidence="3">
    <location>
        <begin position="23"/>
        <end position="602"/>
    </location>
</feature>
<evidence type="ECO:0000256" key="2">
    <source>
        <dbReference type="SAM" id="Phobius"/>
    </source>
</evidence>
<keyword evidence="3" id="KW-0732">Signal</keyword>
<feature type="compositionally biased region" description="Polar residues" evidence="1">
    <location>
        <begin position="403"/>
        <end position="415"/>
    </location>
</feature>
<protein>
    <submittedName>
        <fullName evidence="4">Uncharacterized protein</fullName>
    </submittedName>
</protein>
<dbReference type="AlphaFoldDB" id="A0A8H6T2W2"/>
<dbReference type="GeneID" id="59342332"/>
<feature type="region of interest" description="Disordered" evidence="1">
    <location>
        <begin position="138"/>
        <end position="179"/>
    </location>
</feature>
<evidence type="ECO:0000313" key="4">
    <source>
        <dbReference type="EMBL" id="KAF7309251.1"/>
    </source>
</evidence>
<accession>A0A8H6T2W2</accession>
<feature type="region of interest" description="Disordered" evidence="1">
    <location>
        <begin position="396"/>
        <end position="435"/>
    </location>
</feature>
<dbReference type="RefSeq" id="XP_037222701.1">
    <property type="nucleotide sequence ID" value="XM_037359816.1"/>
</dbReference>
<keyword evidence="2" id="KW-1133">Transmembrane helix</keyword>
<feature type="signal peptide" evidence="3">
    <location>
        <begin position="1"/>
        <end position="22"/>
    </location>
</feature>
<feature type="transmembrane region" description="Helical" evidence="2">
    <location>
        <begin position="41"/>
        <end position="62"/>
    </location>
</feature>
<dbReference type="Proteomes" id="UP000636479">
    <property type="component" value="Unassembled WGS sequence"/>
</dbReference>
<sequence>MSVRPGALAVALALSLAAVALAPHTPNITHTTTTCPPSPGYGLTLAHLLSLWLLGVVLLTYFGLARAHEHVLCASYWSPPRGAQSSAPGTHSFTHKPIDIKLALHSRRLASTDSHSALPSPPSYSNIAPAHAPALSSVPVPIAQPSPSSSPSSGVPREAALPPGLNPPHAAHGSSIPPAPPVPVPAPVALEAPVGPIPLPMPARRDRIAPVFDSARPRDLPKFFADLEFLLVRASVVDDQQKKYHATRYLELIDQELWEFLPEFRDPAASFAHFASAVFALYPEADLDRRYSAAGLEALVAAFAASKRPSRTDFCVFYRDFWRASSFLRSKHRLASFEQSQALVRAIPPTLRPAVDQELELRFPDVHVDDTYPLEAVRAAIDRVLLQNKSSSSSAVESESGSLITGNMPRTTVPRSPSDPPASRLDSPPSPPRFRSNCSYCSDPTHWIRDCPRLTFDLASGFCKRNAEGKVVLPNGRFVPHSIVGPDLRSRIELCRPMTPPPFAAPVAASAPSTSRVEPTKRPIELPSVLLPLTDVQRMAEIESELAVLRAHRSKLQRVHAIDIPAPSPSLLLPNQRQHIERSFLIPPRIPQESFALESRRL</sequence>
<keyword evidence="2" id="KW-0472">Membrane</keyword>
<evidence type="ECO:0000256" key="1">
    <source>
        <dbReference type="SAM" id="MobiDB-lite"/>
    </source>
</evidence>
<dbReference type="OrthoDB" id="3260546at2759"/>
<evidence type="ECO:0000313" key="5">
    <source>
        <dbReference type="Proteomes" id="UP000636479"/>
    </source>
</evidence>
<proteinExistence type="predicted"/>
<reference evidence="4" key="1">
    <citation type="submission" date="2020-05" db="EMBL/GenBank/DDBJ databases">
        <title>Mycena genomes resolve the evolution of fungal bioluminescence.</title>
        <authorList>
            <person name="Tsai I.J."/>
        </authorList>
    </citation>
    <scope>NUCLEOTIDE SEQUENCE</scope>
    <source>
        <strain evidence="4">171206Taipei</strain>
    </source>
</reference>
<keyword evidence="2" id="KW-0812">Transmembrane</keyword>
<comment type="caution">
    <text evidence="4">The sequence shown here is derived from an EMBL/GenBank/DDBJ whole genome shotgun (WGS) entry which is preliminary data.</text>
</comment>
<dbReference type="EMBL" id="JACAZF010000003">
    <property type="protein sequence ID" value="KAF7309251.1"/>
    <property type="molecule type" value="Genomic_DNA"/>
</dbReference>